<dbReference type="AlphaFoldDB" id="A0A381ZZP7"/>
<name>A0A381ZZP7_9ZZZZ</name>
<dbReference type="EMBL" id="UINC01023185">
    <property type="protein sequence ID" value="SVA94342.1"/>
    <property type="molecule type" value="Genomic_DNA"/>
</dbReference>
<sequence length="104" mass="11142">MAVAPTPHHLTTVGGTSLWRRFRSRWISTGDCCISSTALGCGFGMMGLTEPGFPGRAVVKTVHWFVLTSLPPMAFRIPDKAPLLSTIAAVALHVAIVMGAYEPF</sequence>
<proteinExistence type="predicted"/>
<reference evidence="1" key="1">
    <citation type="submission" date="2018-05" db="EMBL/GenBank/DDBJ databases">
        <authorList>
            <person name="Lanie J.A."/>
            <person name="Ng W.-L."/>
            <person name="Kazmierczak K.M."/>
            <person name="Andrzejewski T.M."/>
            <person name="Davidsen T.M."/>
            <person name="Wayne K.J."/>
            <person name="Tettelin H."/>
            <person name="Glass J.I."/>
            <person name="Rusch D."/>
            <person name="Podicherti R."/>
            <person name="Tsui H.-C.T."/>
            <person name="Winkler M.E."/>
        </authorList>
    </citation>
    <scope>NUCLEOTIDE SEQUENCE</scope>
</reference>
<organism evidence="1">
    <name type="scientific">marine metagenome</name>
    <dbReference type="NCBI Taxonomy" id="408172"/>
    <lineage>
        <taxon>unclassified sequences</taxon>
        <taxon>metagenomes</taxon>
        <taxon>ecological metagenomes</taxon>
    </lineage>
</organism>
<evidence type="ECO:0000313" key="1">
    <source>
        <dbReference type="EMBL" id="SVA94342.1"/>
    </source>
</evidence>
<protein>
    <submittedName>
        <fullName evidence="1">Uncharacterized protein</fullName>
    </submittedName>
</protein>
<accession>A0A381ZZP7</accession>
<gene>
    <name evidence="1" type="ORF">METZ01_LOCUS147196</name>
</gene>